<sequence length="154" mass="16243">MAAHDAPPLDPSPAQSTGAPPAPPADVASEPIPAPAQSVTVPGRYYYLKWWQFVLILVAVWIAAAVIGPGLFVWWTRDTSPHKTPVVFVVLVYVVACTVAGLLLAMVQDRPLLSALGIAVMTAPFAAVAAAAPVYGTYFCNHTVGRCFAGLIPY</sequence>
<dbReference type="EMBL" id="UEGW01000001">
    <property type="protein sequence ID" value="SRX92319.1"/>
    <property type="molecule type" value="Genomic_DNA"/>
</dbReference>
<proteinExistence type="predicted"/>
<keyword evidence="2" id="KW-0812">Transmembrane</keyword>
<feature type="transmembrane region" description="Helical" evidence="2">
    <location>
        <begin position="86"/>
        <end position="107"/>
    </location>
</feature>
<evidence type="ECO:0000256" key="1">
    <source>
        <dbReference type="SAM" id="MobiDB-lite"/>
    </source>
</evidence>
<feature type="transmembrane region" description="Helical" evidence="2">
    <location>
        <begin position="113"/>
        <end position="136"/>
    </location>
</feature>
<accession>A0A1E3TC49</accession>
<feature type="transmembrane region" description="Helical" evidence="2">
    <location>
        <begin position="50"/>
        <end position="74"/>
    </location>
</feature>
<gene>
    <name evidence="3" type="ORF">MSP7336_00544</name>
</gene>
<keyword evidence="2" id="KW-0472">Membrane</keyword>
<evidence type="ECO:0008006" key="5">
    <source>
        <dbReference type="Google" id="ProtNLM"/>
    </source>
</evidence>
<reference evidence="3 4" key="1">
    <citation type="submission" date="2018-05" db="EMBL/GenBank/DDBJ databases">
        <authorList>
            <consortium name="IHU Genomes"/>
        </authorList>
    </citation>
    <scope>NUCLEOTIDE SEQUENCE [LARGE SCALE GENOMIC DNA]</scope>
    <source>
        <strain evidence="3 4">P7336</strain>
    </source>
</reference>
<keyword evidence="2" id="KW-1133">Transmembrane helix</keyword>
<dbReference type="Proteomes" id="UP000252015">
    <property type="component" value="Unassembled WGS sequence"/>
</dbReference>
<dbReference type="RefSeq" id="WP_069397442.1">
    <property type="nucleotide sequence ID" value="NZ_JACKUN010000013.1"/>
</dbReference>
<protein>
    <recommendedName>
        <fullName evidence="5">Transmembrane protein</fullName>
    </recommendedName>
</protein>
<feature type="region of interest" description="Disordered" evidence="1">
    <location>
        <begin position="1"/>
        <end position="27"/>
    </location>
</feature>
<organism evidence="3 4">
    <name type="scientific">Mycobacterium shimoidei</name>
    <dbReference type="NCBI Taxonomy" id="29313"/>
    <lineage>
        <taxon>Bacteria</taxon>
        <taxon>Bacillati</taxon>
        <taxon>Actinomycetota</taxon>
        <taxon>Actinomycetes</taxon>
        <taxon>Mycobacteriales</taxon>
        <taxon>Mycobacteriaceae</taxon>
        <taxon>Mycobacterium</taxon>
    </lineage>
</organism>
<evidence type="ECO:0000256" key="2">
    <source>
        <dbReference type="SAM" id="Phobius"/>
    </source>
</evidence>
<evidence type="ECO:0000313" key="3">
    <source>
        <dbReference type="EMBL" id="SRX92319.1"/>
    </source>
</evidence>
<dbReference type="AlphaFoldDB" id="A0A1E3TC49"/>
<evidence type="ECO:0000313" key="4">
    <source>
        <dbReference type="Proteomes" id="UP000252015"/>
    </source>
</evidence>
<dbReference type="STRING" id="29313.BHQ16_18055"/>
<name>A0A1E3TC49_MYCSH</name>
<dbReference type="OrthoDB" id="4762325at2"/>
<keyword evidence="4" id="KW-1185">Reference proteome</keyword>